<gene>
    <name evidence="2" type="ORF">NDU88_007131</name>
</gene>
<feature type="region of interest" description="Disordered" evidence="1">
    <location>
        <begin position="111"/>
        <end position="131"/>
    </location>
</feature>
<dbReference type="AlphaFoldDB" id="A0AAV7SRX8"/>
<keyword evidence="3" id="KW-1185">Reference proteome</keyword>
<evidence type="ECO:0000313" key="2">
    <source>
        <dbReference type="EMBL" id="KAJ1166734.1"/>
    </source>
</evidence>
<evidence type="ECO:0000256" key="1">
    <source>
        <dbReference type="SAM" id="MobiDB-lite"/>
    </source>
</evidence>
<protein>
    <submittedName>
        <fullName evidence="2">Uncharacterized protein</fullName>
    </submittedName>
</protein>
<reference evidence="2" key="1">
    <citation type="journal article" date="2022" name="bioRxiv">
        <title>Sequencing and chromosome-scale assembly of the giantPleurodeles waltlgenome.</title>
        <authorList>
            <person name="Brown T."/>
            <person name="Elewa A."/>
            <person name="Iarovenko S."/>
            <person name="Subramanian E."/>
            <person name="Araus A.J."/>
            <person name="Petzold A."/>
            <person name="Susuki M."/>
            <person name="Suzuki K.-i.T."/>
            <person name="Hayashi T."/>
            <person name="Toyoda A."/>
            <person name="Oliveira C."/>
            <person name="Osipova E."/>
            <person name="Leigh N.D."/>
            <person name="Simon A."/>
            <person name="Yun M.H."/>
        </authorList>
    </citation>
    <scope>NUCLEOTIDE SEQUENCE</scope>
    <source>
        <strain evidence="2">20211129_DDA</strain>
        <tissue evidence="2">Liver</tissue>
    </source>
</reference>
<dbReference type="EMBL" id="JANPWB010000008">
    <property type="protein sequence ID" value="KAJ1166734.1"/>
    <property type="molecule type" value="Genomic_DNA"/>
</dbReference>
<sequence>MQLKVRLRVAEELIRLRSDETKLLLCIKGQKLQRAYLNDLVGTGPTSDFSITTMEGCQSQKGGGLGATLRSSAIGIRQKAAGATQVPRCSSRRPPETLRARISPLGVPITGRKVNEGLQQSRRAADKMEAV</sequence>
<comment type="caution">
    <text evidence="2">The sequence shown here is derived from an EMBL/GenBank/DDBJ whole genome shotgun (WGS) entry which is preliminary data.</text>
</comment>
<name>A0AAV7SRX8_PLEWA</name>
<organism evidence="2 3">
    <name type="scientific">Pleurodeles waltl</name>
    <name type="common">Iberian ribbed newt</name>
    <dbReference type="NCBI Taxonomy" id="8319"/>
    <lineage>
        <taxon>Eukaryota</taxon>
        <taxon>Metazoa</taxon>
        <taxon>Chordata</taxon>
        <taxon>Craniata</taxon>
        <taxon>Vertebrata</taxon>
        <taxon>Euteleostomi</taxon>
        <taxon>Amphibia</taxon>
        <taxon>Batrachia</taxon>
        <taxon>Caudata</taxon>
        <taxon>Salamandroidea</taxon>
        <taxon>Salamandridae</taxon>
        <taxon>Pleurodelinae</taxon>
        <taxon>Pleurodeles</taxon>
    </lineage>
</organism>
<proteinExistence type="predicted"/>
<evidence type="ECO:0000313" key="3">
    <source>
        <dbReference type="Proteomes" id="UP001066276"/>
    </source>
</evidence>
<dbReference type="Proteomes" id="UP001066276">
    <property type="component" value="Chromosome 4_2"/>
</dbReference>
<accession>A0AAV7SRX8</accession>